<gene>
    <name evidence="15" type="ORF">A45J_0827</name>
</gene>
<feature type="domain" description="1-deoxy-D-xylulose 5-phosphate reductoisomerase N-terminal" evidence="12">
    <location>
        <begin position="4"/>
        <end position="133"/>
    </location>
</feature>
<dbReference type="InterPro" id="IPR003821">
    <property type="entry name" value="DXP_reductoisomerase"/>
</dbReference>
<dbReference type="NCBIfam" id="TIGR00243">
    <property type="entry name" value="Dxr"/>
    <property type="match status" value="1"/>
</dbReference>
<dbReference type="PANTHER" id="PTHR30525">
    <property type="entry name" value="1-DEOXY-D-XYLULOSE 5-PHOSPHATE REDUCTOISOMERASE"/>
    <property type="match status" value="1"/>
</dbReference>
<organism evidence="15">
    <name type="scientific">hot springs metagenome</name>
    <dbReference type="NCBI Taxonomy" id="433727"/>
    <lineage>
        <taxon>unclassified sequences</taxon>
        <taxon>metagenomes</taxon>
        <taxon>ecological metagenomes</taxon>
    </lineage>
</organism>
<evidence type="ECO:0000256" key="10">
    <source>
        <dbReference type="ARBA" id="ARBA00023229"/>
    </source>
</evidence>
<dbReference type="Gene3D" id="1.10.1740.10">
    <property type="match status" value="1"/>
</dbReference>
<dbReference type="GO" id="GO:0030145">
    <property type="term" value="F:manganese ion binding"/>
    <property type="evidence" value="ECO:0007669"/>
    <property type="project" value="TreeGrafter"/>
</dbReference>
<keyword evidence="7" id="KW-0521">NADP</keyword>
<dbReference type="FunFam" id="3.40.50.720:FF:000045">
    <property type="entry name" value="1-deoxy-D-xylulose 5-phosphate reductoisomerase"/>
    <property type="match status" value="1"/>
</dbReference>
<dbReference type="SUPFAM" id="SSF51735">
    <property type="entry name" value="NAD(P)-binding Rossmann-fold domains"/>
    <property type="match status" value="1"/>
</dbReference>
<dbReference type="NCBIfam" id="NF009114">
    <property type="entry name" value="PRK12464.1"/>
    <property type="match status" value="1"/>
</dbReference>
<dbReference type="UniPathway" id="UPA00056">
    <property type="reaction ID" value="UER00092"/>
</dbReference>
<dbReference type="PANTHER" id="PTHR30525:SF0">
    <property type="entry name" value="1-DEOXY-D-XYLULOSE 5-PHOSPHATE REDUCTOISOMERASE, CHLOROPLASTIC"/>
    <property type="match status" value="1"/>
</dbReference>
<accession>A0A5J4KV73</accession>
<evidence type="ECO:0000259" key="12">
    <source>
        <dbReference type="Pfam" id="PF02670"/>
    </source>
</evidence>
<feature type="domain" description="DXP reductoisomerase C-terminal" evidence="14">
    <location>
        <begin position="262"/>
        <end position="378"/>
    </location>
</feature>
<keyword evidence="6" id="KW-0479">Metal-binding</keyword>
<dbReference type="GO" id="GO:0051484">
    <property type="term" value="P:isopentenyl diphosphate biosynthetic process, methylerythritol 4-phosphate pathway involved in terpenoid biosynthetic process"/>
    <property type="evidence" value="ECO:0007669"/>
    <property type="project" value="TreeGrafter"/>
</dbReference>
<keyword evidence="15" id="KW-0413">Isomerase</keyword>
<feature type="domain" description="1-deoxy-D-xylulose 5-phosphate reductoisomerase C-terminal" evidence="13">
    <location>
        <begin position="147"/>
        <end position="230"/>
    </location>
</feature>
<comment type="pathway">
    <text evidence="3">Isoprenoid biosynthesis; isopentenyl diphosphate biosynthesis via DXP pathway; isopentenyl diphosphate from 1-deoxy-D-xylulose 5-phosphate: step 1/6.</text>
</comment>
<evidence type="ECO:0000256" key="4">
    <source>
        <dbReference type="ARBA" id="ARBA00006825"/>
    </source>
</evidence>
<dbReference type="Pfam" id="PF08436">
    <property type="entry name" value="DXP_redisom_C"/>
    <property type="match status" value="1"/>
</dbReference>
<evidence type="ECO:0000259" key="14">
    <source>
        <dbReference type="Pfam" id="PF13288"/>
    </source>
</evidence>
<dbReference type="InterPro" id="IPR013512">
    <property type="entry name" value="DXP_reductoisomerase_N"/>
</dbReference>
<dbReference type="GO" id="GO:0016853">
    <property type="term" value="F:isomerase activity"/>
    <property type="evidence" value="ECO:0007669"/>
    <property type="project" value="UniProtKB-KW"/>
</dbReference>
<dbReference type="GO" id="GO:0030604">
    <property type="term" value="F:1-deoxy-D-xylulose-5-phosphate reductoisomerase activity"/>
    <property type="evidence" value="ECO:0007669"/>
    <property type="project" value="UniProtKB-EC"/>
</dbReference>
<evidence type="ECO:0000256" key="9">
    <source>
        <dbReference type="ARBA" id="ARBA00023211"/>
    </source>
</evidence>
<dbReference type="EC" id="1.1.1.267" evidence="5"/>
<evidence type="ECO:0000256" key="2">
    <source>
        <dbReference type="ARBA" id="ARBA00001946"/>
    </source>
</evidence>
<evidence type="ECO:0000256" key="8">
    <source>
        <dbReference type="ARBA" id="ARBA00023002"/>
    </source>
</evidence>
<dbReference type="InterPro" id="IPR026877">
    <property type="entry name" value="DXPR_C"/>
</dbReference>
<evidence type="ECO:0000313" key="15">
    <source>
        <dbReference type="EMBL" id="GER93094.1"/>
    </source>
</evidence>
<dbReference type="HAMAP" id="MF_00183">
    <property type="entry name" value="DXP_reductoisom"/>
    <property type="match status" value="1"/>
</dbReference>
<keyword evidence="8" id="KW-0560">Oxidoreductase</keyword>
<dbReference type="EMBL" id="BLAB01000001">
    <property type="protein sequence ID" value="GER93094.1"/>
    <property type="molecule type" value="Genomic_DNA"/>
</dbReference>
<evidence type="ECO:0000256" key="1">
    <source>
        <dbReference type="ARBA" id="ARBA00001936"/>
    </source>
</evidence>
<evidence type="ECO:0000256" key="5">
    <source>
        <dbReference type="ARBA" id="ARBA00012366"/>
    </source>
</evidence>
<protein>
    <recommendedName>
        <fullName evidence="5">1-deoxy-D-xylulose-5-phosphate reductoisomerase</fullName>
        <ecNumber evidence="5">1.1.1.267</ecNumber>
    </recommendedName>
</protein>
<dbReference type="InterPro" id="IPR013644">
    <property type="entry name" value="DXP_reductoisomerase_C"/>
</dbReference>
<keyword evidence="9" id="KW-0464">Manganese</keyword>
<comment type="caution">
    <text evidence="15">The sequence shown here is derived from an EMBL/GenBank/DDBJ whole genome shotgun (WGS) entry which is preliminary data.</text>
</comment>
<name>A0A5J4KV73_9ZZZZ</name>
<proteinExistence type="inferred from homology"/>
<dbReference type="Pfam" id="PF02670">
    <property type="entry name" value="DXP_reductoisom"/>
    <property type="match status" value="1"/>
</dbReference>
<keyword evidence="10" id="KW-0414">Isoprene biosynthesis</keyword>
<dbReference type="Pfam" id="PF13288">
    <property type="entry name" value="DXPR_C"/>
    <property type="match status" value="1"/>
</dbReference>
<reference evidence="15" key="1">
    <citation type="submission" date="2019-10" db="EMBL/GenBank/DDBJ databases">
        <title>Metagenomic sequencing of thiosulfate-disproportionating enrichment culture.</title>
        <authorList>
            <person name="Umezawa K."/>
            <person name="Kojima H."/>
            <person name="Fukui M."/>
        </authorList>
    </citation>
    <scope>NUCLEOTIDE SEQUENCE</scope>
    <source>
        <strain evidence="15">45J</strain>
    </source>
</reference>
<dbReference type="Gene3D" id="3.40.50.720">
    <property type="entry name" value="NAD(P)-binding Rossmann-like Domain"/>
    <property type="match status" value="1"/>
</dbReference>
<comment type="similarity">
    <text evidence="4">Belongs to the DXR family.</text>
</comment>
<dbReference type="AlphaFoldDB" id="A0A5J4KV73"/>
<evidence type="ECO:0000256" key="6">
    <source>
        <dbReference type="ARBA" id="ARBA00022723"/>
    </source>
</evidence>
<dbReference type="SUPFAM" id="SSF69055">
    <property type="entry name" value="1-deoxy-D-xylulose-5-phosphate reductoisomerase, C-terminal domain"/>
    <property type="match status" value="1"/>
</dbReference>
<comment type="cofactor">
    <cofactor evidence="2">
        <name>Mg(2+)</name>
        <dbReference type="ChEBI" id="CHEBI:18420"/>
    </cofactor>
</comment>
<evidence type="ECO:0000256" key="11">
    <source>
        <dbReference type="ARBA" id="ARBA00048543"/>
    </source>
</evidence>
<comment type="cofactor">
    <cofactor evidence="1">
        <name>Mn(2+)</name>
        <dbReference type="ChEBI" id="CHEBI:29035"/>
    </cofactor>
</comment>
<sequence>MKNIVILGSTGSIGKSTLDVVSKFPDKFKIVGLTAGKNISLLIKQIEQFSPKVVAVSDEEAYQNLKSQISNLKSANPEILFGTEGISSVAAMPDADIVISAIVGSVGLLPTIAAIKTGKVIGLANKETLVMAGNIVTALVKKHGAILLPVDSEHSAIFQCIKGHEKSSIKKIILTASGGPFIGKKTEELKDISPENALKHPNWNMGRKITIDSATLMNKGLEVIEAHYLFDLPVEKIDVLIHPQSIVHSIVEFIDGTYIAQLSRPDMKGPIAYALSYPERLHDVVEAIDWQRLSGLTFQRPDYTTFSCLSLAYSALKAGGTMPAVLNASNEIAVTAFLDGIISFNSIPVIIEKVMEFHKIHSADNINIILEADKWARKKTKEIIAYSS</sequence>
<dbReference type="PIRSF" id="PIRSF006205">
    <property type="entry name" value="Dxp_reductismrs"/>
    <property type="match status" value="1"/>
</dbReference>
<evidence type="ECO:0000256" key="3">
    <source>
        <dbReference type="ARBA" id="ARBA00005094"/>
    </source>
</evidence>
<dbReference type="GO" id="GO:0070402">
    <property type="term" value="F:NADPH binding"/>
    <property type="evidence" value="ECO:0007669"/>
    <property type="project" value="InterPro"/>
</dbReference>
<evidence type="ECO:0000256" key="7">
    <source>
        <dbReference type="ARBA" id="ARBA00022857"/>
    </source>
</evidence>
<dbReference type="InterPro" id="IPR036291">
    <property type="entry name" value="NAD(P)-bd_dom_sf"/>
</dbReference>
<dbReference type="InterPro" id="IPR036169">
    <property type="entry name" value="DXPR_C_sf"/>
</dbReference>
<evidence type="ECO:0000259" key="13">
    <source>
        <dbReference type="Pfam" id="PF08436"/>
    </source>
</evidence>
<comment type="catalytic activity">
    <reaction evidence="11">
        <text>2-C-methyl-D-erythritol 4-phosphate + NADP(+) = 1-deoxy-D-xylulose 5-phosphate + NADPH + H(+)</text>
        <dbReference type="Rhea" id="RHEA:13717"/>
        <dbReference type="ChEBI" id="CHEBI:15378"/>
        <dbReference type="ChEBI" id="CHEBI:57783"/>
        <dbReference type="ChEBI" id="CHEBI:57792"/>
        <dbReference type="ChEBI" id="CHEBI:58262"/>
        <dbReference type="ChEBI" id="CHEBI:58349"/>
        <dbReference type="EC" id="1.1.1.267"/>
    </reaction>
    <physiologicalReaction direction="right-to-left" evidence="11">
        <dbReference type="Rhea" id="RHEA:13719"/>
    </physiologicalReaction>
</comment>
<dbReference type="SUPFAM" id="SSF55347">
    <property type="entry name" value="Glyceraldehyde-3-phosphate dehydrogenase-like, C-terminal domain"/>
    <property type="match status" value="1"/>
</dbReference>